<dbReference type="AlphaFoldDB" id="A0A2M6Z2H7"/>
<evidence type="ECO:0000313" key="1">
    <source>
        <dbReference type="EMBL" id="PIU46545.1"/>
    </source>
</evidence>
<name>A0A2M6Z2H7_9BACT</name>
<protein>
    <submittedName>
        <fullName evidence="1">Uncharacterized protein</fullName>
    </submittedName>
</protein>
<dbReference type="EMBL" id="PEWP01000045">
    <property type="protein sequence ID" value="PIU46545.1"/>
    <property type="molecule type" value="Genomic_DNA"/>
</dbReference>
<dbReference type="Proteomes" id="UP000228777">
    <property type="component" value="Unassembled WGS sequence"/>
</dbReference>
<reference evidence="2" key="1">
    <citation type="submission" date="2017-09" db="EMBL/GenBank/DDBJ databases">
        <title>Depth-based differentiation of microbial function through sediment-hosted aquifers and enrichment of novel symbionts in the deep terrestrial subsurface.</title>
        <authorList>
            <person name="Probst A.J."/>
            <person name="Ladd B."/>
            <person name="Jarett J.K."/>
            <person name="Geller-Mcgrath D.E."/>
            <person name="Sieber C.M.K."/>
            <person name="Emerson J.B."/>
            <person name="Anantharaman K."/>
            <person name="Thomas B.C."/>
            <person name="Malmstrom R."/>
            <person name="Stieglmeier M."/>
            <person name="Klingl A."/>
            <person name="Woyke T."/>
            <person name="Ryan C.M."/>
            <person name="Banfield J.F."/>
        </authorList>
    </citation>
    <scope>NUCLEOTIDE SEQUENCE [LARGE SCALE GENOMIC DNA]</scope>
</reference>
<evidence type="ECO:0000313" key="2">
    <source>
        <dbReference type="Proteomes" id="UP000228777"/>
    </source>
</evidence>
<accession>A0A2M6Z2H7</accession>
<comment type="caution">
    <text evidence="1">The sequence shown here is derived from an EMBL/GenBank/DDBJ whole genome shotgun (WGS) entry which is preliminary data.</text>
</comment>
<organism evidence="1 2">
    <name type="scientific">bacterium (Candidatus Gribaldobacteria) CG07_land_8_20_14_0_80_33_18</name>
    <dbReference type="NCBI Taxonomy" id="2014272"/>
    <lineage>
        <taxon>Bacteria</taxon>
        <taxon>Candidatus Gribaldobacteria</taxon>
    </lineage>
</organism>
<gene>
    <name evidence="1" type="ORF">COS93_02315</name>
</gene>
<sequence>MPDKMASHWNFQNQVDAYCRNNPIKRYN</sequence>
<proteinExistence type="predicted"/>